<sequence length="38" mass="4428">MGILPLFLQVNPWVFFQNFEPDSDKVVKPFAVLSIFFP</sequence>
<protein>
    <submittedName>
        <fullName evidence="1">Uncharacterized protein</fullName>
    </submittedName>
</protein>
<feature type="non-terminal residue" evidence="1">
    <location>
        <position position="38"/>
    </location>
</feature>
<gene>
    <name evidence="1" type="ORF">METZ01_LOCUS219766</name>
</gene>
<organism evidence="1">
    <name type="scientific">marine metagenome</name>
    <dbReference type="NCBI Taxonomy" id="408172"/>
    <lineage>
        <taxon>unclassified sequences</taxon>
        <taxon>metagenomes</taxon>
        <taxon>ecological metagenomes</taxon>
    </lineage>
</organism>
<proteinExistence type="predicted"/>
<name>A0A382FWB6_9ZZZZ</name>
<evidence type="ECO:0000313" key="1">
    <source>
        <dbReference type="EMBL" id="SVB66912.1"/>
    </source>
</evidence>
<accession>A0A382FWB6</accession>
<reference evidence="1" key="1">
    <citation type="submission" date="2018-05" db="EMBL/GenBank/DDBJ databases">
        <authorList>
            <person name="Lanie J.A."/>
            <person name="Ng W.-L."/>
            <person name="Kazmierczak K.M."/>
            <person name="Andrzejewski T.M."/>
            <person name="Davidsen T.M."/>
            <person name="Wayne K.J."/>
            <person name="Tettelin H."/>
            <person name="Glass J.I."/>
            <person name="Rusch D."/>
            <person name="Podicherti R."/>
            <person name="Tsui H.-C.T."/>
            <person name="Winkler M.E."/>
        </authorList>
    </citation>
    <scope>NUCLEOTIDE SEQUENCE</scope>
</reference>
<dbReference type="EMBL" id="UINC01052048">
    <property type="protein sequence ID" value="SVB66912.1"/>
    <property type="molecule type" value="Genomic_DNA"/>
</dbReference>
<dbReference type="AlphaFoldDB" id="A0A382FWB6"/>